<dbReference type="GO" id="GO:0009055">
    <property type="term" value="F:electron transfer activity"/>
    <property type="evidence" value="ECO:0007669"/>
    <property type="project" value="InterPro"/>
</dbReference>
<evidence type="ECO:0000256" key="3">
    <source>
        <dbReference type="ARBA" id="ARBA00022723"/>
    </source>
</evidence>
<evidence type="ECO:0000313" key="10">
    <source>
        <dbReference type="EMBL" id="SER56579.1"/>
    </source>
</evidence>
<organism evidence="10 11">
    <name type="scientific">Natrinema salaciae</name>
    <dbReference type="NCBI Taxonomy" id="1186196"/>
    <lineage>
        <taxon>Archaea</taxon>
        <taxon>Methanobacteriati</taxon>
        <taxon>Methanobacteriota</taxon>
        <taxon>Stenosarchaea group</taxon>
        <taxon>Halobacteria</taxon>
        <taxon>Halobacteriales</taxon>
        <taxon>Natrialbaceae</taxon>
        <taxon>Natrinema</taxon>
    </lineage>
</organism>
<evidence type="ECO:0000256" key="2">
    <source>
        <dbReference type="ARBA" id="ARBA00022485"/>
    </source>
</evidence>
<evidence type="ECO:0000256" key="7">
    <source>
        <dbReference type="ARBA" id="ARBA00023014"/>
    </source>
</evidence>
<keyword evidence="7" id="KW-0411">Iron-sulfur</keyword>
<dbReference type="Gene3D" id="3.40.50.11540">
    <property type="entry name" value="NADH-ubiquinone oxidoreductase 51kDa subunit"/>
    <property type="match status" value="1"/>
</dbReference>
<evidence type="ECO:0000256" key="6">
    <source>
        <dbReference type="ARBA" id="ARBA00023004"/>
    </source>
</evidence>
<accession>A0A1H9Q9L7</accession>
<gene>
    <name evidence="10" type="ORF">SAMN04489841_4113</name>
</gene>
<dbReference type="STRING" id="1186196.SAMN04489841_4113"/>
<dbReference type="InterPro" id="IPR026902">
    <property type="entry name" value="RnfC_N"/>
</dbReference>
<dbReference type="InterPro" id="IPR037225">
    <property type="entry name" value="Nuo51_FMN-bd_sf"/>
</dbReference>
<keyword evidence="2" id="KW-0004">4Fe-4S</keyword>
<evidence type="ECO:0000256" key="5">
    <source>
        <dbReference type="ARBA" id="ARBA00022982"/>
    </source>
</evidence>
<dbReference type="AlphaFoldDB" id="A0A1H9Q9L7"/>
<dbReference type="EMBL" id="FOFD01000006">
    <property type="protein sequence ID" value="SER56579.1"/>
    <property type="molecule type" value="Genomic_DNA"/>
</dbReference>
<dbReference type="PANTHER" id="PTHR43034:SF2">
    <property type="entry name" value="ION-TRANSLOCATING OXIDOREDUCTASE COMPLEX SUBUNIT C"/>
    <property type="match status" value="1"/>
</dbReference>
<evidence type="ECO:0000313" key="11">
    <source>
        <dbReference type="Proteomes" id="UP000199114"/>
    </source>
</evidence>
<evidence type="ECO:0000256" key="4">
    <source>
        <dbReference type="ARBA" id="ARBA00022737"/>
    </source>
</evidence>
<keyword evidence="3" id="KW-0479">Metal-binding</keyword>
<evidence type="ECO:0000259" key="8">
    <source>
        <dbReference type="Pfam" id="PF01512"/>
    </source>
</evidence>
<dbReference type="Proteomes" id="UP000199114">
    <property type="component" value="Unassembled WGS sequence"/>
</dbReference>
<feature type="domain" description="RnfC Barrel sandwich hybrid" evidence="9">
    <location>
        <begin position="314"/>
        <end position="362"/>
    </location>
</feature>
<keyword evidence="6" id="KW-0408">Iron</keyword>
<dbReference type="PANTHER" id="PTHR43034">
    <property type="entry name" value="ION-TRANSLOCATING OXIDOREDUCTASE COMPLEX SUBUNIT C"/>
    <property type="match status" value="1"/>
</dbReference>
<name>A0A1H9Q9L7_9EURY</name>
<dbReference type="OrthoDB" id="297477at2157"/>
<dbReference type="GO" id="GO:0051539">
    <property type="term" value="F:4 iron, 4 sulfur cluster binding"/>
    <property type="evidence" value="ECO:0007669"/>
    <property type="project" value="UniProtKB-KW"/>
</dbReference>
<dbReference type="GO" id="GO:0046872">
    <property type="term" value="F:metal ion binding"/>
    <property type="evidence" value="ECO:0007669"/>
    <property type="project" value="UniProtKB-KW"/>
</dbReference>
<reference evidence="11" key="1">
    <citation type="submission" date="2016-10" db="EMBL/GenBank/DDBJ databases">
        <authorList>
            <person name="Varghese N."/>
            <person name="Submissions S."/>
        </authorList>
    </citation>
    <scope>NUCLEOTIDE SEQUENCE [LARGE SCALE GENOMIC DNA]</scope>
    <source>
        <strain evidence="11">DSM 25055</strain>
    </source>
</reference>
<dbReference type="InterPro" id="IPR011538">
    <property type="entry name" value="Nuo51_FMN-bd"/>
</dbReference>
<dbReference type="SUPFAM" id="SSF142019">
    <property type="entry name" value="Nqo1 FMN-binding domain-like"/>
    <property type="match status" value="1"/>
</dbReference>
<proteinExistence type="predicted"/>
<dbReference type="Pfam" id="PF13375">
    <property type="entry name" value="RnfC_N"/>
    <property type="match status" value="1"/>
</dbReference>
<protein>
    <submittedName>
        <fullName evidence="10">RnfC Barrel sandwich hybrid domain-containing protein</fullName>
    </submittedName>
</protein>
<dbReference type="InterPro" id="IPR010208">
    <property type="entry name" value="Ion_transpt_RnfC/RsxC"/>
</dbReference>
<dbReference type="GO" id="GO:0016020">
    <property type="term" value="C:membrane"/>
    <property type="evidence" value="ECO:0007669"/>
    <property type="project" value="InterPro"/>
</dbReference>
<keyword evidence="5" id="KW-0249">Electron transport</keyword>
<keyword evidence="4" id="KW-0677">Repeat</keyword>
<keyword evidence="11" id="KW-1185">Reference proteome</keyword>
<keyword evidence="1" id="KW-0813">Transport</keyword>
<evidence type="ECO:0000256" key="1">
    <source>
        <dbReference type="ARBA" id="ARBA00022448"/>
    </source>
</evidence>
<sequence length="418" mass="46095">MSVTREKVRAVEPPEFAVTLRNAGLAGAGGAGFPTYAKWERLEEVDSLLVNQQESEPNYYMDKWLIRERTDELAALFDGLLDRAFDRIVISAKWTDRDEWLNTFETATDATVYEPTELPIDGDETGLVVAYTADKYEYGMETVLMRIVADVVMQGEELPMDHGWVVQNTETLSNVYRALVDDEPTTEKFVHVDGRVPTHRFLEVPIGTPATALLEAAGRSEGIGENEILLDGGPGWCFEIDQSAETFGVRKRTNCLLVMEESVVDENRLGSGGRINVLSSAAWKHSNHETEPTATLAPDRVEVPLITNPDFEGVVTPSEPIVRSGDEIESGEMIARPADGTSVAQHAPIDGTVTGVDERSITIERIDDAATGAVGADAADAADPHRIYWTWCTECGRYLPEPELETEDPGEFVCRDCR</sequence>
<evidence type="ECO:0000259" key="9">
    <source>
        <dbReference type="Pfam" id="PF13375"/>
    </source>
</evidence>
<dbReference type="Pfam" id="PF01512">
    <property type="entry name" value="Complex1_51K"/>
    <property type="match status" value="1"/>
</dbReference>
<dbReference type="RefSeq" id="WP_090621165.1">
    <property type="nucleotide sequence ID" value="NZ_FOFD01000006.1"/>
</dbReference>
<dbReference type="SUPFAM" id="SSF142984">
    <property type="entry name" value="Nqo1 middle domain-like"/>
    <property type="match status" value="1"/>
</dbReference>
<feature type="domain" description="NADH-ubiquinone oxidoreductase 51kDa subunit FMN-binding" evidence="8">
    <location>
        <begin position="21"/>
        <end position="177"/>
    </location>
</feature>